<comment type="caution">
    <text evidence="1">The sequence shown here is derived from an EMBL/GenBank/DDBJ whole genome shotgun (WGS) entry which is preliminary data.</text>
</comment>
<gene>
    <name evidence="1" type="ORF">CTAM01_05803</name>
</gene>
<name>A0ABQ9RE41_9PEZI</name>
<keyword evidence="2" id="KW-1185">Reference proteome</keyword>
<dbReference type="RefSeq" id="XP_060383502.1">
    <property type="nucleotide sequence ID" value="XM_060521833.1"/>
</dbReference>
<reference evidence="1 2" key="1">
    <citation type="submission" date="2016-10" db="EMBL/GenBank/DDBJ databases">
        <title>The genome sequence of Colletotrichum fioriniae PJ7.</title>
        <authorList>
            <person name="Baroncelli R."/>
        </authorList>
    </citation>
    <scope>NUCLEOTIDE SEQUENCE [LARGE SCALE GENOMIC DNA]</scope>
    <source>
        <strain evidence="1 2">Tom-12</strain>
    </source>
</reference>
<dbReference type="Proteomes" id="UP001227543">
    <property type="component" value="Unassembled WGS sequence"/>
</dbReference>
<organism evidence="1 2">
    <name type="scientific">Colletotrichum tamarilloi</name>
    <dbReference type="NCBI Taxonomy" id="1209934"/>
    <lineage>
        <taxon>Eukaryota</taxon>
        <taxon>Fungi</taxon>
        <taxon>Dikarya</taxon>
        <taxon>Ascomycota</taxon>
        <taxon>Pezizomycotina</taxon>
        <taxon>Sordariomycetes</taxon>
        <taxon>Hypocreomycetidae</taxon>
        <taxon>Glomerellales</taxon>
        <taxon>Glomerellaceae</taxon>
        <taxon>Colletotrichum</taxon>
        <taxon>Colletotrichum acutatum species complex</taxon>
    </lineage>
</organism>
<dbReference type="GeneID" id="85406071"/>
<dbReference type="EMBL" id="MLFU01000015">
    <property type="protein sequence ID" value="KAK1501579.1"/>
    <property type="molecule type" value="Genomic_DNA"/>
</dbReference>
<accession>A0ABQ9RE41</accession>
<proteinExistence type="predicted"/>
<evidence type="ECO:0000313" key="2">
    <source>
        <dbReference type="Proteomes" id="UP001227543"/>
    </source>
</evidence>
<sequence>MRLCNHTPTGPSHPENWFYCPPLLNGNTLRHVFQIAVYHLLELPFRFSSPSNKSTYPPTLWYRNAGTVCVVLYDKPRLPYLASITSRS</sequence>
<protein>
    <submittedName>
        <fullName evidence="1">Uncharacterized protein</fullName>
    </submittedName>
</protein>
<evidence type="ECO:0000313" key="1">
    <source>
        <dbReference type="EMBL" id="KAK1501579.1"/>
    </source>
</evidence>